<feature type="transmembrane region" description="Helical" evidence="22">
    <location>
        <begin position="602"/>
        <end position="625"/>
    </location>
</feature>
<dbReference type="GO" id="GO:0004674">
    <property type="term" value="F:protein serine/threonine kinase activity"/>
    <property type="evidence" value="ECO:0007669"/>
    <property type="project" value="UniProtKB-KW"/>
</dbReference>
<evidence type="ECO:0000256" key="21">
    <source>
        <dbReference type="PROSITE-ProRule" id="PRU10141"/>
    </source>
</evidence>
<dbReference type="SMART" id="SM00220">
    <property type="entry name" value="S_TKc"/>
    <property type="match status" value="1"/>
</dbReference>
<keyword evidence="18" id="KW-0325">Glycoprotein</keyword>
<evidence type="ECO:0000256" key="23">
    <source>
        <dbReference type="SAM" id="SignalP"/>
    </source>
</evidence>
<dbReference type="SMART" id="SM00369">
    <property type="entry name" value="LRR_TYP"/>
    <property type="match status" value="5"/>
</dbReference>
<dbReference type="GO" id="GO:0005524">
    <property type="term" value="F:ATP binding"/>
    <property type="evidence" value="ECO:0007669"/>
    <property type="project" value="UniProtKB-UniRule"/>
</dbReference>
<evidence type="ECO:0000259" key="24">
    <source>
        <dbReference type="PROSITE" id="PS50011"/>
    </source>
</evidence>
<keyword evidence="8" id="KW-0808">Transferase</keyword>
<dbReference type="InterPro" id="IPR000719">
    <property type="entry name" value="Prot_kinase_dom"/>
</dbReference>
<keyword evidence="26" id="KW-1185">Reference proteome</keyword>
<feature type="chain" id="PRO_5039045225" description="non-specific serine/threonine protein kinase" evidence="23">
    <location>
        <begin position="25"/>
        <end position="1005"/>
    </location>
</feature>
<evidence type="ECO:0000313" key="26">
    <source>
        <dbReference type="Proteomes" id="UP000828251"/>
    </source>
</evidence>
<keyword evidence="13" id="KW-0418">Kinase</keyword>
<comment type="caution">
    <text evidence="25">The sequence shown here is derived from an EMBL/GenBank/DDBJ whole genome shotgun (WGS) entry which is preliminary data.</text>
</comment>
<dbReference type="GO" id="GO:0005886">
    <property type="term" value="C:plasma membrane"/>
    <property type="evidence" value="ECO:0007669"/>
    <property type="project" value="UniProtKB-SubCell"/>
</dbReference>
<comment type="catalytic activity">
    <reaction evidence="20">
        <text>L-seryl-[protein] + ATP = O-phospho-L-seryl-[protein] + ADP + H(+)</text>
        <dbReference type="Rhea" id="RHEA:17989"/>
        <dbReference type="Rhea" id="RHEA-COMP:9863"/>
        <dbReference type="Rhea" id="RHEA-COMP:11604"/>
        <dbReference type="ChEBI" id="CHEBI:15378"/>
        <dbReference type="ChEBI" id="CHEBI:29999"/>
        <dbReference type="ChEBI" id="CHEBI:30616"/>
        <dbReference type="ChEBI" id="CHEBI:83421"/>
        <dbReference type="ChEBI" id="CHEBI:456216"/>
        <dbReference type="EC" id="2.7.11.1"/>
    </reaction>
</comment>
<keyword evidence="4" id="KW-1003">Cell membrane</keyword>
<dbReference type="EMBL" id="JAIQCV010000012">
    <property type="protein sequence ID" value="KAH1039338.1"/>
    <property type="molecule type" value="Genomic_DNA"/>
</dbReference>
<keyword evidence="11" id="KW-0677">Repeat</keyword>
<accession>A0A9D3UFG1</accession>
<keyword evidence="12 21" id="KW-0547">Nucleotide-binding</keyword>
<dbReference type="Gene3D" id="1.10.510.10">
    <property type="entry name" value="Transferase(Phosphotransferase) domain 1"/>
    <property type="match status" value="1"/>
</dbReference>
<feature type="domain" description="Protein kinase" evidence="24">
    <location>
        <begin position="660"/>
        <end position="946"/>
    </location>
</feature>
<dbReference type="PANTHER" id="PTHR48056">
    <property type="entry name" value="LRR RECEPTOR-LIKE SERINE/THREONINE-PROTEIN KINASE-RELATED"/>
    <property type="match status" value="1"/>
</dbReference>
<dbReference type="FunFam" id="1.10.510.10:FF:000358">
    <property type="entry name" value="Putative leucine-rich repeat receptor-like serine/threonine-protein kinase"/>
    <property type="match status" value="1"/>
</dbReference>
<dbReference type="InterPro" id="IPR003591">
    <property type="entry name" value="Leu-rich_rpt_typical-subtyp"/>
</dbReference>
<protein>
    <recommendedName>
        <fullName evidence="3">non-specific serine/threonine protein kinase</fullName>
        <ecNumber evidence="3">2.7.11.1</ecNumber>
    </recommendedName>
</protein>
<dbReference type="FunFam" id="3.80.10.10:FF:000095">
    <property type="entry name" value="LRR receptor-like serine/threonine-protein kinase GSO1"/>
    <property type="match status" value="2"/>
</dbReference>
<evidence type="ECO:0000256" key="19">
    <source>
        <dbReference type="ARBA" id="ARBA00047899"/>
    </source>
</evidence>
<dbReference type="InterPro" id="IPR001245">
    <property type="entry name" value="Ser-Thr/Tyr_kinase_cat_dom"/>
</dbReference>
<keyword evidence="17" id="KW-0675">Receptor</keyword>
<dbReference type="InterPro" id="IPR050647">
    <property type="entry name" value="Plant_LRR-RLKs"/>
</dbReference>
<gene>
    <name evidence="25" type="ORF">J1N35_041081</name>
</gene>
<keyword evidence="7" id="KW-0433">Leucine-rich repeat</keyword>
<comment type="catalytic activity">
    <reaction evidence="19">
        <text>L-threonyl-[protein] + ATP = O-phospho-L-threonyl-[protein] + ADP + H(+)</text>
        <dbReference type="Rhea" id="RHEA:46608"/>
        <dbReference type="Rhea" id="RHEA-COMP:11060"/>
        <dbReference type="Rhea" id="RHEA-COMP:11605"/>
        <dbReference type="ChEBI" id="CHEBI:15378"/>
        <dbReference type="ChEBI" id="CHEBI:30013"/>
        <dbReference type="ChEBI" id="CHEBI:30616"/>
        <dbReference type="ChEBI" id="CHEBI:61977"/>
        <dbReference type="ChEBI" id="CHEBI:456216"/>
        <dbReference type="EC" id="2.7.11.1"/>
    </reaction>
</comment>
<dbReference type="InterPro" id="IPR013210">
    <property type="entry name" value="LRR_N_plant-typ"/>
</dbReference>
<dbReference type="OrthoDB" id="676979at2759"/>
<dbReference type="InterPro" id="IPR011009">
    <property type="entry name" value="Kinase-like_dom_sf"/>
</dbReference>
<keyword evidence="16 22" id="KW-0472">Membrane</keyword>
<dbReference type="InterPro" id="IPR001611">
    <property type="entry name" value="Leu-rich_rpt"/>
</dbReference>
<dbReference type="InterPro" id="IPR017441">
    <property type="entry name" value="Protein_kinase_ATP_BS"/>
</dbReference>
<dbReference type="Gene3D" id="3.80.10.10">
    <property type="entry name" value="Ribonuclease Inhibitor"/>
    <property type="match status" value="4"/>
</dbReference>
<comment type="subcellular location">
    <subcellularLocation>
        <location evidence="1">Cell membrane</location>
        <topology evidence="1">Single-pass membrane protein</topology>
    </subcellularLocation>
</comment>
<keyword evidence="15 22" id="KW-1133">Transmembrane helix</keyword>
<evidence type="ECO:0000256" key="11">
    <source>
        <dbReference type="ARBA" id="ARBA00022737"/>
    </source>
</evidence>
<name>A0A9D3UFG1_9ROSI</name>
<evidence type="ECO:0000256" key="6">
    <source>
        <dbReference type="ARBA" id="ARBA00022553"/>
    </source>
</evidence>
<evidence type="ECO:0000256" key="7">
    <source>
        <dbReference type="ARBA" id="ARBA00022614"/>
    </source>
</evidence>
<dbReference type="PANTHER" id="PTHR48056:SF89">
    <property type="entry name" value="OS06G0585982 PROTEIN"/>
    <property type="match status" value="1"/>
</dbReference>
<sequence length="1005" mass="110402">MSTKTIILILICLTFHPLLGGSQGLPRFNNNTDQESLLVFKSRITDDPLGVLETWNPSSSLCNWTGVNCNVTKQRVTSINLENLGLVGTIAPHIGNLSFLSYLNLQNNSFSGSLPQEIGQLFRLRTLILASNQIRGTIPASLSLCSKLSYLDLSINRLEGTIPNELGALSELEDVSFMQNFLTGPIPFSFGNLSSLSNLILRSNSLKGPIPEGLGRLPFLINLQIGLNNISGEIPRSLFNSSSLIVIAMAVNRLTGTLPRDTFTNLTSLTTFFVGGNLLSGRIPPSIGNASSLTRVDLANNGFSGQIPWLGNLPNIQILSLQSNQLVNDGADGMDFLASLANSTQLQVFSVAENQLSGKLPSSIGNLSRQLSLLYIFLHENKFSGKVPESLGNLTYLAEVHLSNNLLEGTIPSSLGNCQRLQLLDLSVNLLNGTIPSDIFGIPGLGKVLNLSFNSLSGFVPSEVGDLNMVQAIDLASNQLSGDIPVTIGDCSSLLYLDMSRNSFQGSIPNSLDKLKAIEYIDLSSNNLTGNISASLESLKFLQVLNLSRNQLSGEVPKPGIFENSTAVSLSGNLKLCGGVPDLGLPKCDSHEKKSDGSKLKIVLAATFASVAFIIIVSMLVFRFVRKKDSDLRAVNEEANSTEMYPMYRQHDLKLATRNFSPEYMIGEGSFGSVYKGVFEDGSLAAIKVFKMGQHGAYKSFIAECEALRSIRHRNLVKIISVCSAGGFKALVLKFMPNGNLEQLLHPRIEDCEVEKVVDMNQRLKIAQDVALALEYLHHDCETPVVHCDLKPSNVLLDEEKSVHVGDFGLARILLKNSPNAHLSSSVGLKGSIGYMAPEYGMGGGVSTRGDVYSFGILILEMFTRKRPIDHLFSGDMDLQKWVSMHLPDHFYDIVDNELKAKEWQAEHADGMARILNIGLMCARKSPEERPTMREELENLLHHEELLWKQKARCDWMHLGDRNIKFFYSRTLQRRKSNRVTTIQNSDGEWIFDPEAIEVEANTFF</sequence>
<evidence type="ECO:0000256" key="10">
    <source>
        <dbReference type="ARBA" id="ARBA00022729"/>
    </source>
</evidence>
<keyword evidence="6" id="KW-0597">Phosphoprotein</keyword>
<dbReference type="FunFam" id="3.80.10.10:FF:000129">
    <property type="entry name" value="Leucine-rich repeat receptor-like kinase"/>
    <property type="match status" value="1"/>
</dbReference>
<dbReference type="Pfam" id="PF13855">
    <property type="entry name" value="LRR_8"/>
    <property type="match status" value="1"/>
</dbReference>
<evidence type="ECO:0000313" key="25">
    <source>
        <dbReference type="EMBL" id="KAH1039338.1"/>
    </source>
</evidence>
<evidence type="ECO:0000256" key="17">
    <source>
        <dbReference type="ARBA" id="ARBA00023170"/>
    </source>
</evidence>
<evidence type="ECO:0000256" key="9">
    <source>
        <dbReference type="ARBA" id="ARBA00022692"/>
    </source>
</evidence>
<evidence type="ECO:0000256" key="14">
    <source>
        <dbReference type="ARBA" id="ARBA00022840"/>
    </source>
</evidence>
<evidence type="ECO:0000256" key="12">
    <source>
        <dbReference type="ARBA" id="ARBA00022741"/>
    </source>
</evidence>
<dbReference type="PROSITE" id="PS00107">
    <property type="entry name" value="PROTEIN_KINASE_ATP"/>
    <property type="match status" value="1"/>
</dbReference>
<dbReference type="PROSITE" id="PS50011">
    <property type="entry name" value="PROTEIN_KINASE_DOM"/>
    <property type="match status" value="1"/>
</dbReference>
<evidence type="ECO:0000256" key="16">
    <source>
        <dbReference type="ARBA" id="ARBA00023136"/>
    </source>
</evidence>
<evidence type="ECO:0000256" key="2">
    <source>
        <dbReference type="ARBA" id="ARBA00008684"/>
    </source>
</evidence>
<dbReference type="Pfam" id="PF08263">
    <property type="entry name" value="LRRNT_2"/>
    <property type="match status" value="1"/>
</dbReference>
<evidence type="ECO:0000256" key="4">
    <source>
        <dbReference type="ARBA" id="ARBA00022475"/>
    </source>
</evidence>
<evidence type="ECO:0000256" key="1">
    <source>
        <dbReference type="ARBA" id="ARBA00004162"/>
    </source>
</evidence>
<dbReference type="InterPro" id="IPR032675">
    <property type="entry name" value="LRR_dom_sf"/>
</dbReference>
<evidence type="ECO:0000256" key="3">
    <source>
        <dbReference type="ARBA" id="ARBA00012513"/>
    </source>
</evidence>
<feature type="signal peptide" evidence="23">
    <location>
        <begin position="1"/>
        <end position="24"/>
    </location>
</feature>
<dbReference type="Gene3D" id="3.30.200.20">
    <property type="entry name" value="Phosphorylase Kinase, domain 1"/>
    <property type="match status" value="1"/>
</dbReference>
<evidence type="ECO:0000256" key="13">
    <source>
        <dbReference type="ARBA" id="ARBA00022777"/>
    </source>
</evidence>
<comment type="similarity">
    <text evidence="2">Belongs to the protein kinase superfamily. Ser/Thr protein kinase family.</text>
</comment>
<evidence type="ECO:0000256" key="8">
    <source>
        <dbReference type="ARBA" id="ARBA00022679"/>
    </source>
</evidence>
<proteinExistence type="inferred from homology"/>
<organism evidence="25 26">
    <name type="scientific">Gossypium stocksii</name>
    <dbReference type="NCBI Taxonomy" id="47602"/>
    <lineage>
        <taxon>Eukaryota</taxon>
        <taxon>Viridiplantae</taxon>
        <taxon>Streptophyta</taxon>
        <taxon>Embryophyta</taxon>
        <taxon>Tracheophyta</taxon>
        <taxon>Spermatophyta</taxon>
        <taxon>Magnoliopsida</taxon>
        <taxon>eudicotyledons</taxon>
        <taxon>Gunneridae</taxon>
        <taxon>Pentapetalae</taxon>
        <taxon>rosids</taxon>
        <taxon>malvids</taxon>
        <taxon>Malvales</taxon>
        <taxon>Malvaceae</taxon>
        <taxon>Malvoideae</taxon>
        <taxon>Gossypium</taxon>
    </lineage>
</organism>
<dbReference type="EC" id="2.7.11.1" evidence="3"/>
<evidence type="ECO:0000256" key="20">
    <source>
        <dbReference type="ARBA" id="ARBA00048679"/>
    </source>
</evidence>
<dbReference type="Proteomes" id="UP000828251">
    <property type="component" value="Unassembled WGS sequence"/>
</dbReference>
<dbReference type="Pfam" id="PF00560">
    <property type="entry name" value="LRR_1"/>
    <property type="match status" value="7"/>
</dbReference>
<evidence type="ECO:0000256" key="18">
    <source>
        <dbReference type="ARBA" id="ARBA00023180"/>
    </source>
</evidence>
<dbReference type="CDD" id="cd14066">
    <property type="entry name" value="STKc_IRAK"/>
    <property type="match status" value="1"/>
</dbReference>
<evidence type="ECO:0000256" key="5">
    <source>
        <dbReference type="ARBA" id="ARBA00022527"/>
    </source>
</evidence>
<dbReference type="Pfam" id="PF07714">
    <property type="entry name" value="PK_Tyr_Ser-Thr"/>
    <property type="match status" value="1"/>
</dbReference>
<feature type="binding site" evidence="21">
    <location>
        <position position="688"/>
    </location>
    <ligand>
        <name>ATP</name>
        <dbReference type="ChEBI" id="CHEBI:30616"/>
    </ligand>
</feature>
<dbReference type="SUPFAM" id="SSF52058">
    <property type="entry name" value="L domain-like"/>
    <property type="match status" value="2"/>
</dbReference>
<reference evidence="25 26" key="1">
    <citation type="journal article" date="2021" name="Plant Biotechnol. J.">
        <title>Multi-omics assisted identification of the key and species-specific regulatory components of drought-tolerant mechanisms in Gossypium stocksii.</title>
        <authorList>
            <person name="Yu D."/>
            <person name="Ke L."/>
            <person name="Zhang D."/>
            <person name="Wu Y."/>
            <person name="Sun Y."/>
            <person name="Mei J."/>
            <person name="Sun J."/>
            <person name="Sun Y."/>
        </authorList>
    </citation>
    <scope>NUCLEOTIDE SEQUENCE [LARGE SCALE GENOMIC DNA]</scope>
    <source>
        <strain evidence="26">cv. E1</strain>
        <tissue evidence="25">Leaf</tissue>
    </source>
</reference>
<dbReference type="InterPro" id="IPR008271">
    <property type="entry name" value="Ser/Thr_kinase_AS"/>
</dbReference>
<keyword evidence="10 23" id="KW-0732">Signal</keyword>
<dbReference type="PROSITE" id="PS00108">
    <property type="entry name" value="PROTEIN_KINASE_ST"/>
    <property type="match status" value="1"/>
</dbReference>
<keyword evidence="5" id="KW-0723">Serine/threonine-protein kinase</keyword>
<dbReference type="AlphaFoldDB" id="A0A9D3UFG1"/>
<evidence type="ECO:0000256" key="15">
    <source>
        <dbReference type="ARBA" id="ARBA00022989"/>
    </source>
</evidence>
<dbReference type="GO" id="GO:0033612">
    <property type="term" value="F:receptor serine/threonine kinase binding"/>
    <property type="evidence" value="ECO:0007669"/>
    <property type="project" value="TreeGrafter"/>
</dbReference>
<keyword evidence="9 22" id="KW-0812">Transmembrane</keyword>
<evidence type="ECO:0000256" key="22">
    <source>
        <dbReference type="SAM" id="Phobius"/>
    </source>
</evidence>
<keyword evidence="14 21" id="KW-0067">ATP-binding</keyword>
<dbReference type="SUPFAM" id="SSF56112">
    <property type="entry name" value="Protein kinase-like (PK-like)"/>
    <property type="match status" value="1"/>
</dbReference>